<evidence type="ECO:0000256" key="1">
    <source>
        <dbReference type="ARBA" id="ARBA00022845"/>
    </source>
</evidence>
<keyword evidence="1" id="KW-0810">Translation regulation</keyword>
<dbReference type="InterPro" id="IPR003489">
    <property type="entry name" value="RHF/RaiA"/>
</dbReference>
<dbReference type="HAMAP" id="MF_00839">
    <property type="entry name" value="HPF"/>
    <property type="match status" value="1"/>
</dbReference>
<organism evidence="3 4">
    <name type="scientific">Coptis chinensis</name>
    <dbReference type="NCBI Taxonomy" id="261450"/>
    <lineage>
        <taxon>Eukaryota</taxon>
        <taxon>Viridiplantae</taxon>
        <taxon>Streptophyta</taxon>
        <taxon>Embryophyta</taxon>
        <taxon>Tracheophyta</taxon>
        <taxon>Spermatophyta</taxon>
        <taxon>Magnoliopsida</taxon>
        <taxon>Ranunculales</taxon>
        <taxon>Ranunculaceae</taxon>
        <taxon>Coptidoideae</taxon>
        <taxon>Coptis</taxon>
    </lineage>
</organism>
<dbReference type="InterPro" id="IPR032528">
    <property type="entry name" value="Ribosom_S30AE_C"/>
</dbReference>
<sequence>CGGGCEFGGVKCGGVKSVSGGVKCGGGCEYMECRWCEVWRSGEECAVRWCEVWSGHTPLAVVLCRRFGWSWWWALALGGIRLSLCGSLVELVVVAAAAGRVRTITNTTASDIAQAMTCATIYGLWNERNSRRVKHKAHSTLAVGNDIKKRILLYFLRQIKQADDSPETNHMLTALGMQIQAQQRNPIISKWTAPPESTAKTVAFFYSLASMATMLTHSILQPTLYLPQTLPNTNNRPTISCSPSSSLHSSLFTPSISTLYLSPQLEVSSSNKKNRTPQVVKMSWDGPGLSSVKLIIQGKHLTLSDTVKKYVEDKVGKAVQKHTHLVREVDVRLSVRGDELKGQKLRRCEVTLFTKKHGVVRAEEDAESLYGSIDLVSSIIQRKLRKIKEKDSDHGRHMKGFNRLKVREPENVVEPDSEEEEEDFDYQLVRTKSFEMPPLTVAEALEQLELVHHDFYGFRNEETGEINIVYKRNHGGYGLIVPKGGGKAEKIEDLVVEQAT</sequence>
<accession>A0A835IJ20</accession>
<feature type="non-terminal residue" evidence="3">
    <location>
        <position position="500"/>
    </location>
</feature>
<dbReference type="PANTHER" id="PTHR33231:SF1">
    <property type="entry name" value="30S RIBOSOMAL PROTEIN"/>
    <property type="match status" value="1"/>
</dbReference>
<dbReference type="EMBL" id="JADFTS010000003">
    <property type="protein sequence ID" value="KAF9618004.1"/>
    <property type="molecule type" value="Genomic_DNA"/>
</dbReference>
<dbReference type="FunFam" id="3.30.505.50:FF:000003">
    <property type="entry name" value="ribosome-binding factor PSRP1, chloroplastic"/>
    <property type="match status" value="1"/>
</dbReference>
<dbReference type="CDD" id="cd00552">
    <property type="entry name" value="RaiA"/>
    <property type="match status" value="1"/>
</dbReference>
<dbReference type="InterPro" id="IPR036567">
    <property type="entry name" value="RHF-like"/>
</dbReference>
<dbReference type="NCBIfam" id="TIGR00741">
    <property type="entry name" value="yfiA"/>
    <property type="match status" value="1"/>
</dbReference>
<dbReference type="AlphaFoldDB" id="A0A835IJ20"/>
<dbReference type="GO" id="GO:0022627">
    <property type="term" value="C:cytosolic small ribosomal subunit"/>
    <property type="evidence" value="ECO:0007669"/>
    <property type="project" value="TreeGrafter"/>
</dbReference>
<proteinExistence type="inferred from homology"/>
<keyword evidence="4" id="KW-1185">Reference proteome</keyword>
<dbReference type="Pfam" id="PF16321">
    <property type="entry name" value="Ribosom_S30AE_C"/>
    <property type="match status" value="1"/>
</dbReference>
<dbReference type="Pfam" id="PF02482">
    <property type="entry name" value="Ribosomal_S30AE"/>
    <property type="match status" value="1"/>
</dbReference>
<dbReference type="InterPro" id="IPR038416">
    <property type="entry name" value="Ribosom_S30AE_C_sf"/>
</dbReference>
<protein>
    <recommendedName>
        <fullName evidence="2">Sigma 54 modulation/S30EA ribosomal protein C-terminal domain-containing protein</fullName>
    </recommendedName>
</protein>
<dbReference type="Gene3D" id="3.30.505.50">
    <property type="entry name" value="Sigma 54 modulation/S30EA ribosomal protein, C-terminal domain"/>
    <property type="match status" value="1"/>
</dbReference>
<dbReference type="PANTHER" id="PTHR33231">
    <property type="entry name" value="30S RIBOSOMAL PROTEIN"/>
    <property type="match status" value="1"/>
</dbReference>
<evidence type="ECO:0000313" key="3">
    <source>
        <dbReference type="EMBL" id="KAF9618004.1"/>
    </source>
</evidence>
<dbReference type="Proteomes" id="UP000631114">
    <property type="component" value="Unassembled WGS sequence"/>
</dbReference>
<dbReference type="FunFam" id="3.30.160.100:FF:000006">
    <property type="entry name" value="Ribosome-binding factor PSRP1, chloroplastic"/>
    <property type="match status" value="1"/>
</dbReference>
<dbReference type="InterPro" id="IPR050574">
    <property type="entry name" value="HPF/YfiA_ribosome-assoc"/>
</dbReference>
<dbReference type="GO" id="GO:0045900">
    <property type="term" value="P:negative regulation of translational elongation"/>
    <property type="evidence" value="ECO:0007669"/>
    <property type="project" value="TreeGrafter"/>
</dbReference>
<dbReference type="InterPro" id="IPR034694">
    <property type="entry name" value="HPF_long/plastid"/>
</dbReference>
<reference evidence="3 4" key="1">
    <citation type="submission" date="2020-10" db="EMBL/GenBank/DDBJ databases">
        <title>The Coptis chinensis genome and diversification of protoberbering-type alkaloids.</title>
        <authorList>
            <person name="Wang B."/>
            <person name="Shu S."/>
            <person name="Song C."/>
            <person name="Liu Y."/>
        </authorList>
    </citation>
    <scope>NUCLEOTIDE SEQUENCE [LARGE SCALE GENOMIC DNA]</scope>
    <source>
        <strain evidence="3">HL-2020</strain>
        <tissue evidence="3">Leaf</tissue>
    </source>
</reference>
<comment type="caution">
    <text evidence="3">The sequence shown here is derived from an EMBL/GenBank/DDBJ whole genome shotgun (WGS) entry which is preliminary data.</text>
</comment>
<feature type="domain" description="Sigma 54 modulation/S30EA ribosomal protein C-terminal" evidence="2">
    <location>
        <begin position="427"/>
        <end position="479"/>
    </location>
</feature>
<dbReference type="GO" id="GO:0043024">
    <property type="term" value="F:ribosomal small subunit binding"/>
    <property type="evidence" value="ECO:0007669"/>
    <property type="project" value="TreeGrafter"/>
</dbReference>
<evidence type="ECO:0000259" key="2">
    <source>
        <dbReference type="Pfam" id="PF16321"/>
    </source>
</evidence>
<evidence type="ECO:0000313" key="4">
    <source>
        <dbReference type="Proteomes" id="UP000631114"/>
    </source>
</evidence>
<dbReference type="Gene3D" id="3.30.160.100">
    <property type="entry name" value="Ribosome hibernation promotion factor-like"/>
    <property type="match status" value="1"/>
</dbReference>
<dbReference type="OrthoDB" id="10253151at2759"/>
<gene>
    <name evidence="3" type="ORF">IFM89_039380</name>
</gene>
<dbReference type="SUPFAM" id="SSF69754">
    <property type="entry name" value="Ribosome binding protein Y (YfiA homologue)"/>
    <property type="match status" value="1"/>
</dbReference>
<name>A0A835IJ20_9MAGN</name>